<proteinExistence type="predicted"/>
<dbReference type="RefSeq" id="WP_268881462.1">
    <property type="nucleotide sequence ID" value="NZ_CP114029.1"/>
</dbReference>
<reference evidence="3" key="1">
    <citation type="submission" date="2022-12" db="EMBL/GenBank/DDBJ databases">
        <title>Jiella pelagia sp. nov., isolated from phosphonate enriched culture of Northwest Pacific surface seawater.</title>
        <authorList>
            <person name="Shin D.Y."/>
            <person name="Hwang C.Y."/>
        </authorList>
    </citation>
    <scope>NUCLEOTIDE SEQUENCE</scope>
    <source>
        <strain evidence="3">HL-NP1</strain>
    </source>
</reference>
<sequence>MSKPKAKGNALDELYTRVTNQVIAHLEEGVPTWTRPWKVSRKNGIGIVPQNAVTARPYSGANVLILWMMAEVSGYASNAWLTYKQANEAGGKVRKGERGVQVVYVLWREDEKNPEKKIPTTRYYTVFNVEQCDGLPETIAQPPLPFSSLPKDVAIRKCLETATGHTKERPKILIAGNKAAYLPNRDVIVMPPLDAFQQPDDFYATLAHEVSHFSGAPSRLNRVGGKKFGDNEYAFEELVAELSSAFLCAHFGIEASFRSAQYLDGWLTVLKKDHRAIFTAASHASQSCKWILENGDALVEEDEQPFAEAAE</sequence>
<gene>
    <name evidence="3" type="ORF">OH818_01415</name>
</gene>
<accession>A0ABY7C018</accession>
<evidence type="ECO:0000259" key="1">
    <source>
        <dbReference type="Pfam" id="PF08401"/>
    </source>
</evidence>
<dbReference type="Pfam" id="PF18818">
    <property type="entry name" value="MPTase-PolyVal"/>
    <property type="match status" value="1"/>
</dbReference>
<dbReference type="InterPro" id="IPR013610">
    <property type="entry name" value="ArdC_N"/>
</dbReference>
<feature type="domain" description="N-terminal" evidence="1">
    <location>
        <begin position="13"/>
        <end position="127"/>
    </location>
</feature>
<dbReference type="EMBL" id="CP114029">
    <property type="protein sequence ID" value="WAP69023.1"/>
    <property type="molecule type" value="Genomic_DNA"/>
</dbReference>
<protein>
    <submittedName>
        <fullName evidence="3">Zincin-like metallopeptidase domain-containing protein</fullName>
    </submittedName>
</protein>
<evidence type="ECO:0000259" key="2">
    <source>
        <dbReference type="Pfam" id="PF18818"/>
    </source>
</evidence>
<name>A0ABY7C018_9HYPH</name>
<feature type="domain" description="Polyvalent protein metallopeptidase" evidence="2">
    <location>
        <begin position="171"/>
        <end position="283"/>
    </location>
</feature>
<dbReference type="InterPro" id="IPR017113">
    <property type="entry name" value="Antirestriction_ArdC"/>
</dbReference>
<evidence type="ECO:0000313" key="4">
    <source>
        <dbReference type="Proteomes" id="UP001164020"/>
    </source>
</evidence>
<dbReference type="Pfam" id="PF08401">
    <property type="entry name" value="ArdcN"/>
    <property type="match status" value="1"/>
</dbReference>
<evidence type="ECO:0000313" key="3">
    <source>
        <dbReference type="EMBL" id="WAP69023.1"/>
    </source>
</evidence>
<keyword evidence="4" id="KW-1185">Reference proteome</keyword>
<organism evidence="3 4">
    <name type="scientific">Jiella pelagia</name>
    <dbReference type="NCBI Taxonomy" id="2986949"/>
    <lineage>
        <taxon>Bacteria</taxon>
        <taxon>Pseudomonadati</taxon>
        <taxon>Pseudomonadota</taxon>
        <taxon>Alphaproteobacteria</taxon>
        <taxon>Hyphomicrobiales</taxon>
        <taxon>Aurantimonadaceae</taxon>
        <taxon>Jiella</taxon>
    </lineage>
</organism>
<dbReference type="Proteomes" id="UP001164020">
    <property type="component" value="Chromosome"/>
</dbReference>
<dbReference type="InterPro" id="IPR041459">
    <property type="entry name" value="MPTase-PolyVal"/>
</dbReference>
<dbReference type="PIRSF" id="PIRSF037112">
    <property type="entry name" value="Antirestriction_ArdC"/>
    <property type="match status" value="1"/>
</dbReference>